<gene>
    <name evidence="1" type="primary">jg5455</name>
    <name evidence="1" type="ORF">PAEG_LOCUS23837</name>
</gene>
<dbReference type="AlphaFoldDB" id="A0A8S4SBB5"/>
<comment type="caution">
    <text evidence="1">The sequence shown here is derived from an EMBL/GenBank/DDBJ whole genome shotgun (WGS) entry which is preliminary data.</text>
</comment>
<name>A0A8S4SBB5_9NEOP</name>
<evidence type="ECO:0000313" key="2">
    <source>
        <dbReference type="Proteomes" id="UP000838756"/>
    </source>
</evidence>
<protein>
    <submittedName>
        <fullName evidence="1">Jg5455 protein</fullName>
    </submittedName>
</protein>
<dbReference type="EMBL" id="CAKXAJ010026182">
    <property type="protein sequence ID" value="CAH2261061.1"/>
    <property type="molecule type" value="Genomic_DNA"/>
</dbReference>
<sequence>MQGTSPAFCRPVAIIRTSGVKPHIPVITLETTPFILDHCITTMLLGGRKKHDGSTALGVLCTEKLNYYNKWRFVS</sequence>
<proteinExistence type="predicted"/>
<keyword evidence="2" id="KW-1185">Reference proteome</keyword>
<organism evidence="1 2">
    <name type="scientific">Pararge aegeria aegeria</name>
    <dbReference type="NCBI Taxonomy" id="348720"/>
    <lineage>
        <taxon>Eukaryota</taxon>
        <taxon>Metazoa</taxon>
        <taxon>Ecdysozoa</taxon>
        <taxon>Arthropoda</taxon>
        <taxon>Hexapoda</taxon>
        <taxon>Insecta</taxon>
        <taxon>Pterygota</taxon>
        <taxon>Neoptera</taxon>
        <taxon>Endopterygota</taxon>
        <taxon>Lepidoptera</taxon>
        <taxon>Glossata</taxon>
        <taxon>Ditrysia</taxon>
        <taxon>Papilionoidea</taxon>
        <taxon>Nymphalidae</taxon>
        <taxon>Satyrinae</taxon>
        <taxon>Satyrini</taxon>
        <taxon>Parargina</taxon>
        <taxon>Pararge</taxon>
    </lineage>
</organism>
<accession>A0A8S4SBB5</accession>
<evidence type="ECO:0000313" key="1">
    <source>
        <dbReference type="EMBL" id="CAH2261061.1"/>
    </source>
</evidence>
<reference evidence="1" key="1">
    <citation type="submission" date="2022-03" db="EMBL/GenBank/DDBJ databases">
        <authorList>
            <person name="Lindestad O."/>
        </authorList>
    </citation>
    <scope>NUCLEOTIDE SEQUENCE</scope>
</reference>
<dbReference type="Proteomes" id="UP000838756">
    <property type="component" value="Unassembled WGS sequence"/>
</dbReference>